<evidence type="ECO:0000313" key="7">
    <source>
        <dbReference type="EnsemblMetazoa" id="CLYHEMP017914.1"/>
    </source>
</evidence>
<dbReference type="InterPro" id="IPR003960">
    <property type="entry name" value="ATPase_AAA_CS"/>
</dbReference>
<dbReference type="InterPro" id="IPR050304">
    <property type="entry name" value="MT-severing_AAA_ATPase"/>
</dbReference>
<dbReference type="Proteomes" id="UP000594262">
    <property type="component" value="Unplaced"/>
</dbReference>
<dbReference type="PANTHER" id="PTHR23074">
    <property type="entry name" value="AAA DOMAIN-CONTAINING"/>
    <property type="match status" value="1"/>
</dbReference>
<evidence type="ECO:0000256" key="5">
    <source>
        <dbReference type="SAM" id="MobiDB-lite"/>
    </source>
</evidence>
<dbReference type="Pfam" id="PF09336">
    <property type="entry name" value="Vps4_C"/>
    <property type="match status" value="1"/>
</dbReference>
<dbReference type="SUPFAM" id="SSF52540">
    <property type="entry name" value="P-loop containing nucleoside triphosphate hydrolases"/>
    <property type="match status" value="1"/>
</dbReference>
<dbReference type="AlphaFoldDB" id="A0A7M5X6C1"/>
<name>A0A7M5X6C1_9CNID</name>
<dbReference type="GO" id="GO:0016197">
    <property type="term" value="P:endosomal transport"/>
    <property type="evidence" value="ECO:0007669"/>
    <property type="project" value="TreeGrafter"/>
</dbReference>
<dbReference type="RefSeq" id="XP_066910602.1">
    <property type="nucleotide sequence ID" value="XM_067054501.1"/>
</dbReference>
<organism evidence="7 8">
    <name type="scientific">Clytia hemisphaerica</name>
    <dbReference type="NCBI Taxonomy" id="252671"/>
    <lineage>
        <taxon>Eukaryota</taxon>
        <taxon>Metazoa</taxon>
        <taxon>Cnidaria</taxon>
        <taxon>Hydrozoa</taxon>
        <taxon>Hydroidolina</taxon>
        <taxon>Leptothecata</taxon>
        <taxon>Obeliida</taxon>
        <taxon>Clytiidae</taxon>
        <taxon>Clytia</taxon>
    </lineage>
</organism>
<dbReference type="EnsemblMetazoa" id="CLYHEMT017914.1">
    <property type="protein sequence ID" value="CLYHEMP017914.1"/>
    <property type="gene ID" value="CLYHEMG017914"/>
</dbReference>
<dbReference type="GO" id="GO:0007033">
    <property type="term" value="P:vacuole organization"/>
    <property type="evidence" value="ECO:0007669"/>
    <property type="project" value="TreeGrafter"/>
</dbReference>
<feature type="domain" description="AAA+ ATPase" evidence="6">
    <location>
        <begin position="138"/>
        <end position="283"/>
    </location>
</feature>
<dbReference type="FunFam" id="3.40.50.300:FF:001003">
    <property type="entry name" value="Vacuolar protein sorting-associated protein 4"/>
    <property type="match status" value="1"/>
</dbReference>
<evidence type="ECO:0000313" key="8">
    <source>
        <dbReference type="Proteomes" id="UP000594262"/>
    </source>
</evidence>
<dbReference type="InterPro" id="IPR015415">
    <property type="entry name" value="Spast_Vps4_C"/>
</dbReference>
<dbReference type="Pfam" id="PF17862">
    <property type="entry name" value="AAA_lid_3"/>
    <property type="match status" value="1"/>
</dbReference>
<evidence type="ECO:0000256" key="2">
    <source>
        <dbReference type="ARBA" id="ARBA00022741"/>
    </source>
</evidence>
<evidence type="ECO:0000256" key="1">
    <source>
        <dbReference type="ARBA" id="ARBA00006914"/>
    </source>
</evidence>
<evidence type="ECO:0000256" key="4">
    <source>
        <dbReference type="RuleBase" id="RU003651"/>
    </source>
</evidence>
<dbReference type="InterPro" id="IPR027417">
    <property type="entry name" value="P-loop_NTPase"/>
</dbReference>
<keyword evidence="3 4" id="KW-0067">ATP-binding</keyword>
<dbReference type="InterPro" id="IPR041569">
    <property type="entry name" value="AAA_lid_3"/>
</dbReference>
<dbReference type="Gene3D" id="1.10.8.60">
    <property type="match status" value="1"/>
</dbReference>
<dbReference type="SMART" id="SM00382">
    <property type="entry name" value="AAA"/>
    <property type="match status" value="1"/>
</dbReference>
<dbReference type="Pfam" id="PF00004">
    <property type="entry name" value="AAA"/>
    <property type="match status" value="1"/>
</dbReference>
<dbReference type="InterPro" id="IPR003593">
    <property type="entry name" value="AAA+_ATPase"/>
</dbReference>
<feature type="compositionally biased region" description="Polar residues" evidence="5">
    <location>
        <begin position="69"/>
        <end position="82"/>
    </location>
</feature>
<keyword evidence="8" id="KW-1185">Reference proteome</keyword>
<evidence type="ECO:0000256" key="3">
    <source>
        <dbReference type="ARBA" id="ARBA00022840"/>
    </source>
</evidence>
<evidence type="ECO:0000259" key="6">
    <source>
        <dbReference type="SMART" id="SM00382"/>
    </source>
</evidence>
<dbReference type="InterPro" id="IPR003959">
    <property type="entry name" value="ATPase_AAA_core"/>
</dbReference>
<protein>
    <recommendedName>
        <fullName evidence="6">AAA+ ATPase domain-containing protein</fullName>
    </recommendedName>
</protein>
<dbReference type="Gene3D" id="3.40.50.300">
    <property type="entry name" value="P-loop containing nucleotide triphosphate hydrolases"/>
    <property type="match status" value="1"/>
</dbReference>
<dbReference type="PANTHER" id="PTHR23074:SF72">
    <property type="entry name" value="VACUOLAR PROTEIN SORTING-ASSOCIATED PROTEIN 4B"/>
    <property type="match status" value="1"/>
</dbReference>
<dbReference type="GO" id="GO:0016887">
    <property type="term" value="F:ATP hydrolysis activity"/>
    <property type="evidence" value="ECO:0007669"/>
    <property type="project" value="InterPro"/>
</dbReference>
<sequence>MEKLVLDIESISRLATRQTSVKEFATVLEQLDVYSGKIREKLKEPNLPQLHRDSLREIQKCISQIIKENQQTSKQEDNLPQSQEKEEQRERAIGQTIIKAGEVRFQDIAGLDVVKSLLHEAVILPVQYPHLFTGKVKPWKSILLYGPPGTGKSTIAHAVSTEANCTFYSLSSSDLLSSWFGESEKLIKELFSQARSNPRAIIFIDEIDSICRKRSSKEEETTRRIKNELLKQMDGFSRTSTSASPSDEPKKHLFVLCATNCPWELDTAFLRRFSKRIYIPLPDANSRKQLFRIHLKDVEMSIDDSDYDQLVDKTDGYSGSDISNCISEAVMEPIRELRDCSTWKWNDSKMSLSPTIKSDASAISLRLENIPREKVQPRKLNTKDLFHSISLNKKTVSQEETVRFQQFTEDFGQNG</sequence>
<reference evidence="7" key="1">
    <citation type="submission" date="2021-01" db="UniProtKB">
        <authorList>
            <consortium name="EnsemblMetazoa"/>
        </authorList>
    </citation>
    <scope>IDENTIFICATION</scope>
</reference>
<dbReference type="OrthoDB" id="5334845at2759"/>
<dbReference type="GeneID" id="136797917"/>
<dbReference type="GO" id="GO:0005524">
    <property type="term" value="F:ATP binding"/>
    <property type="evidence" value="ECO:0007669"/>
    <property type="project" value="UniProtKB-KW"/>
</dbReference>
<proteinExistence type="inferred from homology"/>
<dbReference type="PROSITE" id="PS00674">
    <property type="entry name" value="AAA"/>
    <property type="match status" value="1"/>
</dbReference>
<keyword evidence="2 4" id="KW-0547">Nucleotide-binding</keyword>
<comment type="similarity">
    <text evidence="1 4">Belongs to the AAA ATPase family.</text>
</comment>
<feature type="region of interest" description="Disordered" evidence="5">
    <location>
        <begin position="69"/>
        <end position="90"/>
    </location>
</feature>
<accession>A0A7M5X6C1</accession>